<evidence type="ECO:0000256" key="1">
    <source>
        <dbReference type="SAM" id="SignalP"/>
    </source>
</evidence>
<name>A0A1F8F1D5_9BACT</name>
<organism evidence="2 3">
    <name type="scientific">Candidatus Yanofskybacteria bacterium RIFCSPHIGHO2_02_FULL_38_22b</name>
    <dbReference type="NCBI Taxonomy" id="1802673"/>
    <lineage>
        <taxon>Bacteria</taxon>
        <taxon>Candidatus Yanofskyibacteriota</taxon>
    </lineage>
</organism>
<feature type="chain" id="PRO_5009535431" evidence="1">
    <location>
        <begin position="24"/>
        <end position="575"/>
    </location>
</feature>
<accession>A0A1F8F1D5</accession>
<protein>
    <submittedName>
        <fullName evidence="2">Uncharacterized protein</fullName>
    </submittedName>
</protein>
<evidence type="ECO:0000313" key="2">
    <source>
        <dbReference type="EMBL" id="OGN06951.1"/>
    </source>
</evidence>
<evidence type="ECO:0000313" key="3">
    <source>
        <dbReference type="Proteomes" id="UP000176834"/>
    </source>
</evidence>
<keyword evidence="1" id="KW-0732">Signal</keyword>
<sequence length="575" mass="65480">MLISKKFVNLFFMLIFVSFFVLASFASADTLGQQKIFFVNKEFDKYSRTQLETTLRQVSDKMYFYIEDSYWGKISFTSQQKLMNNMLGLAKEFETNIYPKETALWGSEPNPGIDGDSKITILLEDLKKSNGGYFDTVHGYSKQIANDSNEREMISLSAEAFVSDLDLAKVFLAHEFHHLISFNQKDLLKKVAEEVWLNELRAEYSVSVVGYNNPYSGSNLENRFDVFLKNPSDSITEWPNVFDDYAIVNAFGQYLAEQYGSVILSETLRSDGSTVGIPSINEYLRLKGYSEKFEDIFGYWMAAIYLNNTSINNRLGYLNQDLRHIRVVPQQQVNLSGGLTEISVFRFLKPWQPSWWEFDMSSFQGDLSKSLKLSALGETGGIFPVFYLVIYNDGSVEFNKLKLNSGNGSAFVISSEKVPNKVIVMATNGTKIDGFGESESGLSVRIDTKVVSTEEAVASVVKDGSLIKRRGESEIYVIWGKYKRYLNPGIISLYGHLDPTKAIELEPEVFHSYITANYVRYVDGEEVYAVWPDGTKHWMNITPKQWDDSGRDWNAIFVINDLELNYYKTGADIVR</sequence>
<dbReference type="EMBL" id="MGJN01000012">
    <property type="protein sequence ID" value="OGN06951.1"/>
    <property type="molecule type" value="Genomic_DNA"/>
</dbReference>
<comment type="caution">
    <text evidence="2">The sequence shown here is derived from an EMBL/GenBank/DDBJ whole genome shotgun (WGS) entry which is preliminary data.</text>
</comment>
<reference evidence="2 3" key="1">
    <citation type="journal article" date="2016" name="Nat. Commun.">
        <title>Thousands of microbial genomes shed light on interconnected biogeochemical processes in an aquifer system.</title>
        <authorList>
            <person name="Anantharaman K."/>
            <person name="Brown C.T."/>
            <person name="Hug L.A."/>
            <person name="Sharon I."/>
            <person name="Castelle C.J."/>
            <person name="Probst A.J."/>
            <person name="Thomas B.C."/>
            <person name="Singh A."/>
            <person name="Wilkins M.J."/>
            <person name="Karaoz U."/>
            <person name="Brodie E.L."/>
            <person name="Williams K.H."/>
            <person name="Hubbard S.S."/>
            <person name="Banfield J.F."/>
        </authorList>
    </citation>
    <scope>NUCLEOTIDE SEQUENCE [LARGE SCALE GENOMIC DNA]</scope>
</reference>
<feature type="signal peptide" evidence="1">
    <location>
        <begin position="1"/>
        <end position="23"/>
    </location>
</feature>
<dbReference type="Proteomes" id="UP000176834">
    <property type="component" value="Unassembled WGS sequence"/>
</dbReference>
<dbReference type="AlphaFoldDB" id="A0A1F8F1D5"/>
<gene>
    <name evidence="2" type="ORF">A3B86_03310</name>
</gene>
<proteinExistence type="predicted"/>